<gene>
    <name evidence="1" type="ORF">M5K25_025591</name>
</gene>
<evidence type="ECO:0000313" key="2">
    <source>
        <dbReference type="Proteomes" id="UP001552299"/>
    </source>
</evidence>
<proteinExistence type="predicted"/>
<dbReference type="AlphaFoldDB" id="A0ABD0U4J0"/>
<comment type="caution">
    <text evidence="1">The sequence shown here is derived from an EMBL/GenBank/DDBJ whole genome shotgun (WGS) entry which is preliminary data.</text>
</comment>
<organism evidence="1 2">
    <name type="scientific">Dendrobium thyrsiflorum</name>
    <name type="common">Pinecone-like raceme dendrobium</name>
    <name type="synonym">Orchid</name>
    <dbReference type="NCBI Taxonomy" id="117978"/>
    <lineage>
        <taxon>Eukaryota</taxon>
        <taxon>Viridiplantae</taxon>
        <taxon>Streptophyta</taxon>
        <taxon>Embryophyta</taxon>
        <taxon>Tracheophyta</taxon>
        <taxon>Spermatophyta</taxon>
        <taxon>Magnoliopsida</taxon>
        <taxon>Liliopsida</taxon>
        <taxon>Asparagales</taxon>
        <taxon>Orchidaceae</taxon>
        <taxon>Epidendroideae</taxon>
        <taxon>Malaxideae</taxon>
        <taxon>Dendrobiinae</taxon>
        <taxon>Dendrobium</taxon>
    </lineage>
</organism>
<name>A0ABD0U4J0_DENTH</name>
<accession>A0ABD0U4J0</accession>
<sequence>MKIKILEELKVRIRSNLCTHHETTHRLQHCGAVCPSTTVLYSLLGDKQRAKCYGALDPDAAVRPQGSKFNSDQLT</sequence>
<dbReference type="EMBL" id="JANQDX010000018">
    <property type="protein sequence ID" value="KAL0907053.1"/>
    <property type="molecule type" value="Genomic_DNA"/>
</dbReference>
<keyword evidence="2" id="KW-1185">Reference proteome</keyword>
<protein>
    <submittedName>
        <fullName evidence="1">Uncharacterized protein</fullName>
    </submittedName>
</protein>
<reference evidence="1 2" key="1">
    <citation type="journal article" date="2024" name="Plant Biotechnol. J.">
        <title>Dendrobium thyrsiflorum genome and its molecular insights into genes involved in important horticultural traits.</title>
        <authorList>
            <person name="Chen B."/>
            <person name="Wang J.Y."/>
            <person name="Zheng P.J."/>
            <person name="Li K.L."/>
            <person name="Liang Y.M."/>
            <person name="Chen X.F."/>
            <person name="Zhang C."/>
            <person name="Zhao X."/>
            <person name="He X."/>
            <person name="Zhang G.Q."/>
            <person name="Liu Z.J."/>
            <person name="Xu Q."/>
        </authorList>
    </citation>
    <scope>NUCLEOTIDE SEQUENCE [LARGE SCALE GENOMIC DNA]</scope>
    <source>
        <strain evidence="1">GZMU011</strain>
    </source>
</reference>
<evidence type="ECO:0000313" key="1">
    <source>
        <dbReference type="EMBL" id="KAL0907053.1"/>
    </source>
</evidence>
<dbReference type="Proteomes" id="UP001552299">
    <property type="component" value="Unassembled WGS sequence"/>
</dbReference>